<keyword evidence="9" id="KW-1185">Reference proteome</keyword>
<evidence type="ECO:0000313" key="9">
    <source>
        <dbReference type="Proteomes" id="UP001222027"/>
    </source>
</evidence>
<keyword evidence="3" id="KW-0238">DNA-binding</keyword>
<reference evidence="8 9" key="1">
    <citation type="submission" date="2022-12" db="EMBL/GenBank/DDBJ databases">
        <title>Chromosome-scale assembly of the Ensete ventricosum genome.</title>
        <authorList>
            <person name="Dussert Y."/>
            <person name="Stocks J."/>
            <person name="Wendawek A."/>
            <person name="Woldeyes F."/>
            <person name="Nichols R.A."/>
            <person name="Borrell J.S."/>
        </authorList>
    </citation>
    <scope>NUCLEOTIDE SEQUENCE [LARGE SCALE GENOMIC DNA]</scope>
    <source>
        <strain evidence="9">cv. Maze</strain>
        <tissue evidence="8">Seeds</tissue>
    </source>
</reference>
<dbReference type="InterPro" id="IPR003657">
    <property type="entry name" value="WRKY_dom"/>
</dbReference>
<dbReference type="GO" id="GO:0003700">
    <property type="term" value="F:DNA-binding transcription factor activity"/>
    <property type="evidence" value="ECO:0007669"/>
    <property type="project" value="InterPro"/>
</dbReference>
<dbReference type="GO" id="GO:0005634">
    <property type="term" value="C:nucleus"/>
    <property type="evidence" value="ECO:0007669"/>
    <property type="project" value="UniProtKB-SubCell"/>
</dbReference>
<feature type="compositionally biased region" description="Polar residues" evidence="6">
    <location>
        <begin position="302"/>
        <end position="312"/>
    </location>
</feature>
<keyword evidence="4" id="KW-0804">Transcription</keyword>
<dbReference type="Gene3D" id="2.20.25.80">
    <property type="entry name" value="WRKY domain"/>
    <property type="match status" value="2"/>
</dbReference>
<evidence type="ECO:0000256" key="6">
    <source>
        <dbReference type="SAM" id="MobiDB-lite"/>
    </source>
</evidence>
<organism evidence="8 9">
    <name type="scientific">Ensete ventricosum</name>
    <name type="common">Abyssinian banana</name>
    <name type="synonym">Musa ensete</name>
    <dbReference type="NCBI Taxonomy" id="4639"/>
    <lineage>
        <taxon>Eukaryota</taxon>
        <taxon>Viridiplantae</taxon>
        <taxon>Streptophyta</taxon>
        <taxon>Embryophyta</taxon>
        <taxon>Tracheophyta</taxon>
        <taxon>Spermatophyta</taxon>
        <taxon>Magnoliopsida</taxon>
        <taxon>Liliopsida</taxon>
        <taxon>Zingiberales</taxon>
        <taxon>Musaceae</taxon>
        <taxon>Ensete</taxon>
    </lineage>
</organism>
<feature type="compositionally biased region" description="Gly residues" evidence="6">
    <location>
        <begin position="1"/>
        <end position="12"/>
    </location>
</feature>
<comment type="caution">
    <text evidence="8">The sequence shown here is derived from an EMBL/GenBank/DDBJ whole genome shotgun (WGS) entry which is preliminary data.</text>
</comment>
<evidence type="ECO:0000256" key="2">
    <source>
        <dbReference type="ARBA" id="ARBA00023015"/>
    </source>
</evidence>
<dbReference type="InterPro" id="IPR036576">
    <property type="entry name" value="WRKY_dom_sf"/>
</dbReference>
<dbReference type="EMBL" id="JAQQAF010000004">
    <property type="protein sequence ID" value="KAJ8492680.1"/>
    <property type="molecule type" value="Genomic_DNA"/>
</dbReference>
<name>A0AAV8R7J0_ENSVE</name>
<evidence type="ECO:0000313" key="8">
    <source>
        <dbReference type="EMBL" id="KAJ8492680.1"/>
    </source>
</evidence>
<dbReference type="PANTHER" id="PTHR31221">
    <property type="entry name" value="WRKY TRANSCRIPTION FACTOR PROTEIN 1-RELATED"/>
    <property type="match status" value="1"/>
</dbReference>
<dbReference type="AlphaFoldDB" id="A0AAV8R7J0"/>
<comment type="subcellular location">
    <subcellularLocation>
        <location evidence="1">Nucleus</location>
    </subcellularLocation>
</comment>
<dbReference type="FunFam" id="2.20.25.80:FF:000001">
    <property type="entry name" value="WRKY transcription factor 33"/>
    <property type="match status" value="1"/>
</dbReference>
<accession>A0AAV8R7J0</accession>
<evidence type="ECO:0000256" key="1">
    <source>
        <dbReference type="ARBA" id="ARBA00004123"/>
    </source>
</evidence>
<feature type="region of interest" description="Disordered" evidence="6">
    <location>
        <begin position="179"/>
        <end position="203"/>
    </location>
</feature>
<feature type="compositionally biased region" description="Basic and acidic residues" evidence="6">
    <location>
        <begin position="13"/>
        <end position="25"/>
    </location>
</feature>
<keyword evidence="5" id="KW-0539">Nucleus</keyword>
<feature type="region of interest" description="Disordered" evidence="6">
    <location>
        <begin position="274"/>
        <end position="312"/>
    </location>
</feature>
<feature type="domain" description="WRKY" evidence="7">
    <location>
        <begin position="229"/>
        <end position="296"/>
    </location>
</feature>
<evidence type="ECO:0000256" key="5">
    <source>
        <dbReference type="ARBA" id="ARBA00023242"/>
    </source>
</evidence>
<evidence type="ECO:0000256" key="4">
    <source>
        <dbReference type="ARBA" id="ARBA00023163"/>
    </source>
</evidence>
<feature type="compositionally biased region" description="Polar residues" evidence="6">
    <location>
        <begin position="181"/>
        <end position="195"/>
    </location>
</feature>
<dbReference type="SMART" id="SM00774">
    <property type="entry name" value="WRKY"/>
    <property type="match status" value="1"/>
</dbReference>
<dbReference type="GO" id="GO:0043565">
    <property type="term" value="F:sequence-specific DNA binding"/>
    <property type="evidence" value="ECO:0007669"/>
    <property type="project" value="InterPro"/>
</dbReference>
<evidence type="ECO:0000256" key="3">
    <source>
        <dbReference type="ARBA" id="ARBA00023125"/>
    </source>
</evidence>
<dbReference type="InterPro" id="IPR044810">
    <property type="entry name" value="WRKY_plant"/>
</dbReference>
<gene>
    <name evidence="8" type="ORF">OPV22_014401</name>
</gene>
<protein>
    <recommendedName>
        <fullName evidence="7">WRKY domain-containing protein</fullName>
    </recommendedName>
</protein>
<keyword evidence="2" id="KW-0805">Transcription regulation</keyword>
<dbReference type="PROSITE" id="PS50811">
    <property type="entry name" value="WRKY"/>
    <property type="match status" value="2"/>
</dbReference>
<proteinExistence type="predicted"/>
<feature type="region of interest" description="Disordered" evidence="6">
    <location>
        <begin position="1"/>
        <end position="38"/>
    </location>
</feature>
<dbReference type="PANTHER" id="PTHR31221:SF193">
    <property type="entry name" value="WRKY TRANSCRIPTION FACTOR PROTEIN 1-RELATED"/>
    <property type="match status" value="1"/>
</dbReference>
<dbReference type="SUPFAM" id="SSF118290">
    <property type="entry name" value="WRKY DNA-binding domain"/>
    <property type="match status" value="2"/>
</dbReference>
<feature type="domain" description="WRKY" evidence="7">
    <location>
        <begin position="370"/>
        <end position="435"/>
    </location>
</feature>
<dbReference type="Proteomes" id="UP001222027">
    <property type="component" value="Unassembled WGS sequence"/>
</dbReference>
<sequence>MPFEGCGAGSGGRKGEEMSGREGRPDPGVSSLAGLTGARYKSMPPARLPITRAPCLTIPPGFSPSALLESPVLLTNMKAEPSPTTGTLNLSSIIDKTVCSYTLSSPKDASDVSAYDGGNSGDFEFKPHVQASYNLGLSSLRSLGSVGIIQAVQAPPVQNQSRSQDRNCITCNNELAPLASAPNSTTKVSKLQSSLPAEAASGDLHLTKCSEQRSQMSQSDPSEPAPSSLLEKYAEDGYNWRKYGQKHVKGKHDHPKPHSNRRLAAGAILPCQEEEKTDDFSSLMSAEDESTSAPGPTYHQADPNSTTELSPASISENDVKVGCGQSDNCDEVAGDADLESKRRKIEINNNDAASIGKMNHEPRVVVQTVSEVDILDDGYRWRKYGQKVVKGNPNPRSYYKCTSAGCPVRKHVERASHDPKAVITTYEGKHNHDVPAAKTANHEASASMVIDGDNSLSTHASAAMNGLMSMRHFTSPFIQMESNTISLDLGVGISPIQREMTNGKQQCLENFQIQHQPQCVDSGNLAIQTTPLSNLHGSSHTRIYPSGEDDGEGFTFKATPISSEMVADEEERKSATYQKKKKKKKEISWKGLWIIRDTLSVVSLMLD</sequence>
<dbReference type="Pfam" id="PF03106">
    <property type="entry name" value="WRKY"/>
    <property type="match status" value="2"/>
</dbReference>
<evidence type="ECO:0000259" key="7">
    <source>
        <dbReference type="PROSITE" id="PS50811"/>
    </source>
</evidence>